<evidence type="ECO:0000256" key="2">
    <source>
        <dbReference type="ARBA" id="ARBA00022741"/>
    </source>
</evidence>
<evidence type="ECO:0000256" key="1">
    <source>
        <dbReference type="ARBA" id="ARBA00022448"/>
    </source>
</evidence>
<dbReference type="SMART" id="SM00382">
    <property type="entry name" value="AAA"/>
    <property type="match status" value="1"/>
</dbReference>
<dbReference type="PROSITE" id="PS50893">
    <property type="entry name" value="ABC_TRANSPORTER_2"/>
    <property type="match status" value="1"/>
</dbReference>
<dbReference type="RefSeq" id="WP_142934428.1">
    <property type="nucleotide sequence ID" value="NZ_FXTM01000005.1"/>
</dbReference>
<organism evidence="5 6">
    <name type="scientific">Balnearium lithotrophicum</name>
    <dbReference type="NCBI Taxonomy" id="223788"/>
    <lineage>
        <taxon>Bacteria</taxon>
        <taxon>Pseudomonadati</taxon>
        <taxon>Aquificota</taxon>
        <taxon>Aquificia</taxon>
        <taxon>Desulfurobacteriales</taxon>
        <taxon>Desulfurobacteriaceae</taxon>
        <taxon>Balnearium</taxon>
    </lineage>
</organism>
<dbReference type="Pfam" id="PF00005">
    <property type="entry name" value="ABC_tran"/>
    <property type="match status" value="1"/>
</dbReference>
<evidence type="ECO:0000313" key="6">
    <source>
        <dbReference type="Proteomes" id="UP000317315"/>
    </source>
</evidence>
<evidence type="ECO:0000259" key="4">
    <source>
        <dbReference type="PROSITE" id="PS50893"/>
    </source>
</evidence>
<keyword evidence="3 5" id="KW-0067">ATP-binding</keyword>
<dbReference type="PANTHER" id="PTHR42781">
    <property type="entry name" value="SPERMIDINE/PUTRESCINE IMPORT ATP-BINDING PROTEIN POTA"/>
    <property type="match status" value="1"/>
</dbReference>
<dbReference type="OrthoDB" id="9802264at2"/>
<reference evidence="5 6" key="1">
    <citation type="submission" date="2017-05" db="EMBL/GenBank/DDBJ databases">
        <authorList>
            <person name="Varghese N."/>
            <person name="Submissions S."/>
        </authorList>
    </citation>
    <scope>NUCLEOTIDE SEQUENCE [LARGE SCALE GENOMIC DNA]</scope>
    <source>
        <strain evidence="5 6">DSM 16304</strain>
    </source>
</reference>
<dbReference type="GO" id="GO:0016887">
    <property type="term" value="F:ATP hydrolysis activity"/>
    <property type="evidence" value="ECO:0007669"/>
    <property type="project" value="InterPro"/>
</dbReference>
<protein>
    <submittedName>
        <fullName evidence="5">Molybdate/tungstate transport system ATP-binding protein</fullName>
    </submittedName>
</protein>
<keyword evidence="1" id="KW-0813">Transport</keyword>
<dbReference type="InterPro" id="IPR017871">
    <property type="entry name" value="ABC_transporter-like_CS"/>
</dbReference>
<dbReference type="PANTHER" id="PTHR42781:SF4">
    <property type="entry name" value="SPERMIDINE_PUTRESCINE IMPORT ATP-BINDING PROTEIN POTA"/>
    <property type="match status" value="1"/>
</dbReference>
<keyword evidence="6" id="KW-1185">Reference proteome</keyword>
<name>A0A521BGG0_9BACT</name>
<dbReference type="Gene3D" id="3.40.50.300">
    <property type="entry name" value="P-loop containing nucleotide triphosphate hydrolases"/>
    <property type="match status" value="1"/>
</dbReference>
<dbReference type="EMBL" id="FXTM01000005">
    <property type="protein sequence ID" value="SMO46129.1"/>
    <property type="molecule type" value="Genomic_DNA"/>
</dbReference>
<sequence>MFLEVNFKKKLSKFELSVSFEVEEKEYFFIFGRSGAGKSMTVKIITGIEKPDKGRIYLNGKDITNLPIEERRIAYISQTPSLFPHMNVLENLCFPFKVRGLKPKLREIEEISQHFGISEILQEIPSKISGGEAQRVAIVRALLSKPHLLILDEPLNQLDFFTKTSLIPFLKDLKEKTTVIHITHDPFEIKELSDRVIFLERGKVKFVGSFQNLLSEFNFSFPSL</sequence>
<dbReference type="InterPro" id="IPR003439">
    <property type="entry name" value="ABC_transporter-like_ATP-bd"/>
</dbReference>
<dbReference type="InterPro" id="IPR003593">
    <property type="entry name" value="AAA+_ATPase"/>
</dbReference>
<dbReference type="AlphaFoldDB" id="A0A521BGG0"/>
<feature type="domain" description="ABC transporter" evidence="4">
    <location>
        <begin position="2"/>
        <end position="222"/>
    </location>
</feature>
<dbReference type="PROSITE" id="PS00211">
    <property type="entry name" value="ABC_TRANSPORTER_1"/>
    <property type="match status" value="1"/>
</dbReference>
<proteinExistence type="predicted"/>
<dbReference type="Proteomes" id="UP000317315">
    <property type="component" value="Unassembled WGS sequence"/>
</dbReference>
<keyword evidence="2" id="KW-0547">Nucleotide-binding</keyword>
<evidence type="ECO:0000313" key="5">
    <source>
        <dbReference type="EMBL" id="SMO46129.1"/>
    </source>
</evidence>
<evidence type="ECO:0000256" key="3">
    <source>
        <dbReference type="ARBA" id="ARBA00022840"/>
    </source>
</evidence>
<dbReference type="InterPro" id="IPR050093">
    <property type="entry name" value="ABC_SmlMolc_Importer"/>
</dbReference>
<gene>
    <name evidence="5" type="ORF">SAMN06269117_10553</name>
</gene>
<dbReference type="InterPro" id="IPR027417">
    <property type="entry name" value="P-loop_NTPase"/>
</dbReference>
<dbReference type="GO" id="GO:0005524">
    <property type="term" value="F:ATP binding"/>
    <property type="evidence" value="ECO:0007669"/>
    <property type="project" value="UniProtKB-KW"/>
</dbReference>
<accession>A0A521BGG0</accession>
<dbReference type="SUPFAM" id="SSF52540">
    <property type="entry name" value="P-loop containing nucleoside triphosphate hydrolases"/>
    <property type="match status" value="1"/>
</dbReference>